<dbReference type="AlphaFoldDB" id="A0A922EB86"/>
<dbReference type="Proteomes" id="UP000811246">
    <property type="component" value="Chromosome 8"/>
</dbReference>
<dbReference type="EMBL" id="CM031832">
    <property type="protein sequence ID" value="KAG6698643.1"/>
    <property type="molecule type" value="Genomic_DNA"/>
</dbReference>
<dbReference type="Pfam" id="PF05056">
    <property type="entry name" value="DUF674"/>
    <property type="match status" value="1"/>
</dbReference>
<gene>
    <name evidence="1" type="ORF">I3842_08G029700</name>
</gene>
<sequence length="275" mass="30740">MVAPRISLNLLIDNKRKRVLFAEAGKDFVDFLLETFTLPVVTVTRFLKKEGMQFGSCLQSLYESIENLSDTCILPGRSKDLVLKPKVVMYGGTDSFLLPKVESYTLKKKFYKCRNSSCSIRDYRLSSTHGGYCYACKSSSMDDEVTFEELLSGNKSSGNLNLLKEGVTYMVTDDLEMEPISADNFITLLNEYDITDVGALEKKVVVLGKDECVKLLKAALQSKTVLTDVFLSRPTEMKESIETGIGTSDEMLRVEGEAKNDRIEVMSPDEEVGYA</sequence>
<evidence type="ECO:0000313" key="1">
    <source>
        <dbReference type="EMBL" id="KAG6698643.1"/>
    </source>
</evidence>
<organism evidence="1 2">
    <name type="scientific">Carya illinoinensis</name>
    <name type="common">Pecan</name>
    <dbReference type="NCBI Taxonomy" id="32201"/>
    <lineage>
        <taxon>Eukaryota</taxon>
        <taxon>Viridiplantae</taxon>
        <taxon>Streptophyta</taxon>
        <taxon>Embryophyta</taxon>
        <taxon>Tracheophyta</taxon>
        <taxon>Spermatophyta</taxon>
        <taxon>Magnoliopsida</taxon>
        <taxon>eudicotyledons</taxon>
        <taxon>Gunneridae</taxon>
        <taxon>Pentapetalae</taxon>
        <taxon>rosids</taxon>
        <taxon>fabids</taxon>
        <taxon>Fagales</taxon>
        <taxon>Juglandaceae</taxon>
        <taxon>Carya</taxon>
    </lineage>
</organism>
<proteinExistence type="predicted"/>
<accession>A0A922EB86</accession>
<protein>
    <submittedName>
        <fullName evidence="1">Uncharacterized protein</fullName>
    </submittedName>
</protein>
<dbReference type="PANTHER" id="PTHR33103">
    <property type="entry name" value="OS01G0153900 PROTEIN"/>
    <property type="match status" value="1"/>
</dbReference>
<comment type="caution">
    <text evidence="1">The sequence shown here is derived from an EMBL/GenBank/DDBJ whole genome shotgun (WGS) entry which is preliminary data.</text>
</comment>
<evidence type="ECO:0000313" key="2">
    <source>
        <dbReference type="Proteomes" id="UP000811246"/>
    </source>
</evidence>
<reference evidence="1" key="1">
    <citation type="submission" date="2021-01" db="EMBL/GenBank/DDBJ databases">
        <authorList>
            <person name="Lovell J.T."/>
            <person name="Bentley N."/>
            <person name="Bhattarai G."/>
            <person name="Jenkins J.W."/>
            <person name="Sreedasyam A."/>
            <person name="Alarcon Y."/>
            <person name="Bock C."/>
            <person name="Boston L."/>
            <person name="Carlson J."/>
            <person name="Cervantes K."/>
            <person name="Clermont K."/>
            <person name="Krom N."/>
            <person name="Kubenka K."/>
            <person name="Mamidi S."/>
            <person name="Mattison C."/>
            <person name="Monteros M."/>
            <person name="Pisani C."/>
            <person name="Plott C."/>
            <person name="Rajasekar S."/>
            <person name="Rhein H.S."/>
            <person name="Rohla C."/>
            <person name="Song M."/>
            <person name="Hilaire R.S."/>
            <person name="Shu S."/>
            <person name="Wells L."/>
            <person name="Wang X."/>
            <person name="Webber J."/>
            <person name="Heerema R.J."/>
            <person name="Klein P."/>
            <person name="Conner P."/>
            <person name="Grauke L."/>
            <person name="Grimwood J."/>
            <person name="Schmutz J."/>
            <person name="Randall J.J."/>
        </authorList>
    </citation>
    <scope>NUCLEOTIDE SEQUENCE</scope>
    <source>
        <tissue evidence="1">Leaf</tissue>
    </source>
</reference>
<dbReference type="PANTHER" id="PTHR33103:SF114">
    <property type="entry name" value="DUF674 DOMAIN-CONTAINING PROTEIN"/>
    <property type="match status" value="1"/>
</dbReference>
<dbReference type="InterPro" id="IPR007750">
    <property type="entry name" value="DUF674"/>
</dbReference>
<name>A0A922EB86_CARIL</name>